<feature type="compositionally biased region" description="Polar residues" evidence="1">
    <location>
        <begin position="163"/>
        <end position="175"/>
    </location>
</feature>
<proteinExistence type="predicted"/>
<evidence type="ECO:0000313" key="2">
    <source>
        <dbReference type="EMBL" id="PTQ47699.1"/>
    </source>
</evidence>
<dbReference type="Gramene" id="Mp3g01140.1">
    <property type="protein sequence ID" value="Mp3g01140.1.cds"/>
    <property type="gene ID" value="Mp3g01140"/>
</dbReference>
<evidence type="ECO:0000256" key="1">
    <source>
        <dbReference type="SAM" id="MobiDB-lite"/>
    </source>
</evidence>
<feature type="region of interest" description="Disordered" evidence="1">
    <location>
        <begin position="122"/>
        <end position="223"/>
    </location>
</feature>
<organism evidence="2 3">
    <name type="scientific">Marchantia polymorpha</name>
    <name type="common">Common liverwort</name>
    <name type="synonym">Marchantia aquatica</name>
    <dbReference type="NCBI Taxonomy" id="3197"/>
    <lineage>
        <taxon>Eukaryota</taxon>
        <taxon>Viridiplantae</taxon>
        <taxon>Streptophyta</taxon>
        <taxon>Embryophyta</taxon>
        <taxon>Marchantiophyta</taxon>
        <taxon>Marchantiopsida</taxon>
        <taxon>Marchantiidae</taxon>
        <taxon>Marchantiales</taxon>
        <taxon>Marchantiaceae</taxon>
        <taxon>Marchantia</taxon>
    </lineage>
</organism>
<accession>A0A2R6XNL0</accession>
<dbReference type="EMBL" id="KZ772679">
    <property type="protein sequence ID" value="PTQ47699.1"/>
    <property type="molecule type" value="Genomic_DNA"/>
</dbReference>
<protein>
    <submittedName>
        <fullName evidence="2">Uncharacterized protein</fullName>
    </submittedName>
</protein>
<evidence type="ECO:0000313" key="3">
    <source>
        <dbReference type="Proteomes" id="UP000244005"/>
    </source>
</evidence>
<feature type="region of interest" description="Disordered" evidence="1">
    <location>
        <begin position="16"/>
        <end position="36"/>
    </location>
</feature>
<feature type="compositionally biased region" description="Basic and acidic residues" evidence="1">
    <location>
        <begin position="16"/>
        <end position="31"/>
    </location>
</feature>
<gene>
    <name evidence="2" type="ORF">MARPO_0007s0108</name>
</gene>
<dbReference type="Proteomes" id="UP000244005">
    <property type="component" value="Unassembled WGS sequence"/>
</dbReference>
<name>A0A2R6XNL0_MARPO</name>
<dbReference type="AlphaFoldDB" id="A0A2R6XNL0"/>
<keyword evidence="3" id="KW-1185">Reference proteome</keyword>
<reference evidence="3" key="1">
    <citation type="journal article" date="2017" name="Cell">
        <title>Insights into land plant evolution garnered from the Marchantia polymorpha genome.</title>
        <authorList>
            <person name="Bowman J.L."/>
            <person name="Kohchi T."/>
            <person name="Yamato K.T."/>
            <person name="Jenkins J."/>
            <person name="Shu S."/>
            <person name="Ishizaki K."/>
            <person name="Yamaoka S."/>
            <person name="Nishihama R."/>
            <person name="Nakamura Y."/>
            <person name="Berger F."/>
            <person name="Adam C."/>
            <person name="Aki S.S."/>
            <person name="Althoff F."/>
            <person name="Araki T."/>
            <person name="Arteaga-Vazquez M.A."/>
            <person name="Balasubrmanian S."/>
            <person name="Barry K."/>
            <person name="Bauer D."/>
            <person name="Boehm C.R."/>
            <person name="Briginshaw L."/>
            <person name="Caballero-Perez J."/>
            <person name="Catarino B."/>
            <person name="Chen F."/>
            <person name="Chiyoda S."/>
            <person name="Chovatia M."/>
            <person name="Davies K.M."/>
            <person name="Delmans M."/>
            <person name="Demura T."/>
            <person name="Dierschke T."/>
            <person name="Dolan L."/>
            <person name="Dorantes-Acosta A.E."/>
            <person name="Eklund D.M."/>
            <person name="Florent S.N."/>
            <person name="Flores-Sandoval E."/>
            <person name="Fujiyama A."/>
            <person name="Fukuzawa H."/>
            <person name="Galik B."/>
            <person name="Grimanelli D."/>
            <person name="Grimwood J."/>
            <person name="Grossniklaus U."/>
            <person name="Hamada T."/>
            <person name="Haseloff J."/>
            <person name="Hetherington A.J."/>
            <person name="Higo A."/>
            <person name="Hirakawa Y."/>
            <person name="Hundley H.N."/>
            <person name="Ikeda Y."/>
            <person name="Inoue K."/>
            <person name="Inoue S.I."/>
            <person name="Ishida S."/>
            <person name="Jia Q."/>
            <person name="Kakita M."/>
            <person name="Kanazawa T."/>
            <person name="Kawai Y."/>
            <person name="Kawashima T."/>
            <person name="Kennedy M."/>
            <person name="Kinose K."/>
            <person name="Kinoshita T."/>
            <person name="Kohara Y."/>
            <person name="Koide E."/>
            <person name="Komatsu K."/>
            <person name="Kopischke S."/>
            <person name="Kubo M."/>
            <person name="Kyozuka J."/>
            <person name="Lagercrantz U."/>
            <person name="Lin S.S."/>
            <person name="Lindquist E."/>
            <person name="Lipzen A.M."/>
            <person name="Lu C.W."/>
            <person name="De Luna E."/>
            <person name="Martienssen R.A."/>
            <person name="Minamino N."/>
            <person name="Mizutani M."/>
            <person name="Mizutani M."/>
            <person name="Mochizuki N."/>
            <person name="Monte I."/>
            <person name="Mosher R."/>
            <person name="Nagasaki H."/>
            <person name="Nakagami H."/>
            <person name="Naramoto S."/>
            <person name="Nishitani K."/>
            <person name="Ohtani M."/>
            <person name="Okamoto T."/>
            <person name="Okumura M."/>
            <person name="Phillips J."/>
            <person name="Pollak B."/>
            <person name="Reinders A."/>
            <person name="Rovekamp M."/>
            <person name="Sano R."/>
            <person name="Sawa S."/>
            <person name="Schmid M.W."/>
            <person name="Shirakawa M."/>
            <person name="Solano R."/>
            <person name="Spunde A."/>
            <person name="Suetsugu N."/>
            <person name="Sugano S."/>
            <person name="Sugiyama A."/>
            <person name="Sun R."/>
            <person name="Suzuki Y."/>
            <person name="Takenaka M."/>
            <person name="Takezawa D."/>
            <person name="Tomogane H."/>
            <person name="Tsuzuki M."/>
            <person name="Ueda T."/>
            <person name="Umeda M."/>
            <person name="Ward J.M."/>
            <person name="Watanabe Y."/>
            <person name="Yazaki K."/>
            <person name="Yokoyama R."/>
            <person name="Yoshitake Y."/>
            <person name="Yotsui I."/>
            <person name="Zachgo S."/>
            <person name="Schmutz J."/>
        </authorList>
    </citation>
    <scope>NUCLEOTIDE SEQUENCE [LARGE SCALE GENOMIC DNA]</scope>
    <source>
        <strain evidence="3">Tak-1</strain>
    </source>
</reference>
<sequence length="223" mass="24736">MLIAFTTNKTRVKAIRRDSQAADKSSADETNAKGSRAEVWGARELLAYSEGRSGERSHARSYLRSEVSSVAESWYVGERERVDPLGPPKRSVNARRNRPMQIDGMRFAFCWESVDGPLLRGPEARRRNVPAPSVGRRDPFGSRRPRPSILPGRRTVDVPTEQRGPQYSSAGQSLSAFGDIRNVRLRDGQQAPVSTACVATPSSVPGTQRRTRRNVGCDREVSE</sequence>